<sequence>MLKMAILVSTTPVLITELEKRIGMKMEHADLDDLLIPSYRKAEQALPMNSPESLMYDVDAVQRIIEYFLMYKNQQQPQDSGLYVSKLLDNYLVEIARDPNLSITRFQVLAESLPESTRSCDDGLYRAIDTYLKSHPLLSDYDRRRLCKIINCRKLSVDACMHAAQNDRLSLRTIIQVLLSEQVKMRAAIQEKEVGQRESNSENDEKQTSTDIEIKILRAELESVKAKMAELQSDYSELQQKHEKISNKQRRASIWVSRWKKIRTSLHKKVNEEEMGEDKEIPGQFGSRASFVSRTRMSIS</sequence>
<evidence type="ECO:0000313" key="1">
    <source>
        <dbReference type="EMBL" id="KAI4387152.1"/>
    </source>
</evidence>
<evidence type="ECO:0000313" key="2">
    <source>
        <dbReference type="Proteomes" id="UP001057402"/>
    </source>
</evidence>
<reference evidence="2" key="1">
    <citation type="journal article" date="2023" name="Front. Plant Sci.">
        <title>Chromosomal-level genome assembly of Melastoma candidum provides insights into trichome evolution.</title>
        <authorList>
            <person name="Zhong Y."/>
            <person name="Wu W."/>
            <person name="Sun C."/>
            <person name="Zou P."/>
            <person name="Liu Y."/>
            <person name="Dai S."/>
            <person name="Zhou R."/>
        </authorList>
    </citation>
    <scope>NUCLEOTIDE SEQUENCE [LARGE SCALE GENOMIC DNA]</scope>
</reference>
<dbReference type="EMBL" id="CM042881">
    <property type="protein sequence ID" value="KAI4387152.1"/>
    <property type="molecule type" value="Genomic_DNA"/>
</dbReference>
<gene>
    <name evidence="1" type="ORF">MLD38_005002</name>
</gene>
<protein>
    <submittedName>
        <fullName evidence="1">Uncharacterized protein</fullName>
    </submittedName>
</protein>
<dbReference type="Proteomes" id="UP001057402">
    <property type="component" value="Chromosome 2"/>
</dbReference>
<accession>A0ACB9S8T4</accession>
<organism evidence="1 2">
    <name type="scientific">Melastoma candidum</name>
    <dbReference type="NCBI Taxonomy" id="119954"/>
    <lineage>
        <taxon>Eukaryota</taxon>
        <taxon>Viridiplantae</taxon>
        <taxon>Streptophyta</taxon>
        <taxon>Embryophyta</taxon>
        <taxon>Tracheophyta</taxon>
        <taxon>Spermatophyta</taxon>
        <taxon>Magnoliopsida</taxon>
        <taxon>eudicotyledons</taxon>
        <taxon>Gunneridae</taxon>
        <taxon>Pentapetalae</taxon>
        <taxon>rosids</taxon>
        <taxon>malvids</taxon>
        <taxon>Myrtales</taxon>
        <taxon>Melastomataceae</taxon>
        <taxon>Melastomatoideae</taxon>
        <taxon>Melastomateae</taxon>
        <taxon>Melastoma</taxon>
    </lineage>
</organism>
<comment type="caution">
    <text evidence="1">The sequence shown here is derived from an EMBL/GenBank/DDBJ whole genome shotgun (WGS) entry which is preliminary data.</text>
</comment>
<name>A0ACB9S8T4_9MYRT</name>
<keyword evidence="2" id="KW-1185">Reference proteome</keyword>
<proteinExistence type="predicted"/>